<dbReference type="AlphaFoldDB" id="A0AAV0ITI4"/>
<dbReference type="EMBL" id="CAMGYJ010000004">
    <property type="protein sequence ID" value="CAI0399998.1"/>
    <property type="molecule type" value="Genomic_DNA"/>
</dbReference>
<organism evidence="1 2">
    <name type="scientific">Linum tenue</name>
    <dbReference type="NCBI Taxonomy" id="586396"/>
    <lineage>
        <taxon>Eukaryota</taxon>
        <taxon>Viridiplantae</taxon>
        <taxon>Streptophyta</taxon>
        <taxon>Embryophyta</taxon>
        <taxon>Tracheophyta</taxon>
        <taxon>Spermatophyta</taxon>
        <taxon>Magnoliopsida</taxon>
        <taxon>eudicotyledons</taxon>
        <taxon>Gunneridae</taxon>
        <taxon>Pentapetalae</taxon>
        <taxon>rosids</taxon>
        <taxon>fabids</taxon>
        <taxon>Malpighiales</taxon>
        <taxon>Linaceae</taxon>
        <taxon>Linum</taxon>
    </lineage>
</organism>
<keyword evidence="2" id="KW-1185">Reference proteome</keyword>
<comment type="caution">
    <text evidence="1">The sequence shown here is derived from an EMBL/GenBank/DDBJ whole genome shotgun (WGS) entry which is preliminary data.</text>
</comment>
<evidence type="ECO:0000313" key="2">
    <source>
        <dbReference type="Proteomes" id="UP001154282"/>
    </source>
</evidence>
<accession>A0AAV0ITI4</accession>
<sequence>MNPSIKSESNYFIAPQLGKKEVTWRKCVDHNSKPWTFYSVNDYFENGTCFEEIGKDEVKPNYDDEQSSQLPRPKPLKLNILSWSSKVL</sequence>
<dbReference type="Proteomes" id="UP001154282">
    <property type="component" value="Unassembled WGS sequence"/>
</dbReference>
<evidence type="ECO:0000313" key="1">
    <source>
        <dbReference type="EMBL" id="CAI0399998.1"/>
    </source>
</evidence>
<proteinExistence type="predicted"/>
<reference evidence="1" key="1">
    <citation type="submission" date="2022-08" db="EMBL/GenBank/DDBJ databases">
        <authorList>
            <person name="Gutierrez-Valencia J."/>
        </authorList>
    </citation>
    <scope>NUCLEOTIDE SEQUENCE</scope>
</reference>
<gene>
    <name evidence="1" type="ORF">LITE_LOCUS10553</name>
</gene>
<name>A0AAV0ITI4_9ROSI</name>
<protein>
    <submittedName>
        <fullName evidence="1">Uncharacterized protein</fullName>
    </submittedName>
</protein>